<keyword evidence="4" id="KW-1185">Reference proteome</keyword>
<feature type="transmembrane region" description="Helical" evidence="2">
    <location>
        <begin position="30"/>
        <end position="50"/>
    </location>
</feature>
<dbReference type="Pfam" id="PF06053">
    <property type="entry name" value="DUF929"/>
    <property type="match status" value="1"/>
</dbReference>
<keyword evidence="2" id="KW-0812">Transmembrane</keyword>
<feature type="compositionally biased region" description="Low complexity" evidence="1">
    <location>
        <begin position="1"/>
        <end position="10"/>
    </location>
</feature>
<keyword evidence="2" id="KW-1133">Transmembrane helix</keyword>
<sequence>MSKSSRQAQQRAREALEAQRKAERARRQRFTIAGSAVLVVIVVLGILVGVKLTGGKHHAPAPASEVASSDVVGPLTTVPASALEQVGIGKVTTLPSMTTGQPLLSDGGKPLIVYVGAEYCPYCAAERWAMVQALSRFGTFTNLGETHSSSTDVFPNTATLTFHGSSYSSQFIAFQGVETETNQQKGNGYAPLDTPTSAQQALLNKYNAAPFVPSEAAGSIPFIDFGNKALVSGASYSPQLLAGKTAAQIAAALSNPSDPIAQAVNGTANAFTAVICQLTKGQPGNVCTSSAVTAYQSKLHVND</sequence>
<reference evidence="3" key="1">
    <citation type="submission" date="2021-01" db="EMBL/GenBank/DDBJ databases">
        <title>Whole genome shotgun sequence of Rugosimonospora africana NBRC 104875.</title>
        <authorList>
            <person name="Komaki H."/>
            <person name="Tamura T."/>
        </authorList>
    </citation>
    <scope>NUCLEOTIDE SEQUENCE</scope>
    <source>
        <strain evidence="3">NBRC 104875</strain>
    </source>
</reference>
<feature type="region of interest" description="Disordered" evidence="1">
    <location>
        <begin position="1"/>
        <end position="20"/>
    </location>
</feature>
<dbReference type="SUPFAM" id="SSF52833">
    <property type="entry name" value="Thioredoxin-like"/>
    <property type="match status" value="1"/>
</dbReference>
<name>A0A8J3QRI9_9ACTN</name>
<dbReference type="Proteomes" id="UP000642748">
    <property type="component" value="Unassembled WGS sequence"/>
</dbReference>
<accession>A0A8J3QRI9</accession>
<comment type="caution">
    <text evidence="3">The sequence shown here is derived from an EMBL/GenBank/DDBJ whole genome shotgun (WGS) entry which is preliminary data.</text>
</comment>
<gene>
    <name evidence="3" type="ORF">Raf01_23850</name>
</gene>
<evidence type="ECO:0000313" key="3">
    <source>
        <dbReference type="EMBL" id="GIH14213.1"/>
    </source>
</evidence>
<protein>
    <recommendedName>
        <fullName evidence="5">DUF929 domain-containing protein</fullName>
    </recommendedName>
</protein>
<organism evidence="3 4">
    <name type="scientific">Rugosimonospora africana</name>
    <dbReference type="NCBI Taxonomy" id="556532"/>
    <lineage>
        <taxon>Bacteria</taxon>
        <taxon>Bacillati</taxon>
        <taxon>Actinomycetota</taxon>
        <taxon>Actinomycetes</taxon>
        <taxon>Micromonosporales</taxon>
        <taxon>Micromonosporaceae</taxon>
        <taxon>Rugosimonospora</taxon>
    </lineage>
</organism>
<evidence type="ECO:0000313" key="4">
    <source>
        <dbReference type="Proteomes" id="UP000642748"/>
    </source>
</evidence>
<evidence type="ECO:0000256" key="1">
    <source>
        <dbReference type="SAM" id="MobiDB-lite"/>
    </source>
</evidence>
<evidence type="ECO:0000256" key="2">
    <source>
        <dbReference type="SAM" id="Phobius"/>
    </source>
</evidence>
<dbReference type="RefSeq" id="WP_203917866.1">
    <property type="nucleotide sequence ID" value="NZ_BONZ01000021.1"/>
</dbReference>
<dbReference type="InterPro" id="IPR009272">
    <property type="entry name" value="DUF929"/>
</dbReference>
<evidence type="ECO:0008006" key="5">
    <source>
        <dbReference type="Google" id="ProtNLM"/>
    </source>
</evidence>
<proteinExistence type="predicted"/>
<dbReference type="EMBL" id="BONZ01000021">
    <property type="protein sequence ID" value="GIH14213.1"/>
    <property type="molecule type" value="Genomic_DNA"/>
</dbReference>
<keyword evidence="2" id="KW-0472">Membrane</keyword>
<dbReference type="InterPro" id="IPR036249">
    <property type="entry name" value="Thioredoxin-like_sf"/>
</dbReference>
<dbReference type="AlphaFoldDB" id="A0A8J3QRI9"/>
<feature type="compositionally biased region" description="Basic and acidic residues" evidence="1">
    <location>
        <begin position="11"/>
        <end position="20"/>
    </location>
</feature>